<evidence type="ECO:0000313" key="1">
    <source>
        <dbReference type="EMBL" id="HAE94548.1"/>
    </source>
</evidence>
<evidence type="ECO:0000313" key="2">
    <source>
        <dbReference type="Proteomes" id="UP000259173"/>
    </source>
</evidence>
<accession>A0A3B9L0T2</accession>
<organism evidence="1 2">
    <name type="scientific">Hyphomonas atlantica</name>
    <dbReference type="NCBI Taxonomy" id="1280948"/>
    <lineage>
        <taxon>Bacteria</taxon>
        <taxon>Pseudomonadati</taxon>
        <taxon>Pseudomonadota</taxon>
        <taxon>Alphaproteobacteria</taxon>
        <taxon>Hyphomonadales</taxon>
        <taxon>Hyphomonadaceae</taxon>
        <taxon>Hyphomonas</taxon>
    </lineage>
</organism>
<dbReference type="Proteomes" id="UP000259173">
    <property type="component" value="Unassembled WGS sequence"/>
</dbReference>
<reference evidence="1 2" key="1">
    <citation type="journal article" date="2018" name="Nat. Biotechnol.">
        <title>A standardized bacterial taxonomy based on genome phylogeny substantially revises the tree of life.</title>
        <authorList>
            <person name="Parks D.H."/>
            <person name="Chuvochina M."/>
            <person name="Waite D.W."/>
            <person name="Rinke C."/>
            <person name="Skarshewski A."/>
            <person name="Chaumeil P.A."/>
            <person name="Hugenholtz P."/>
        </authorList>
    </citation>
    <scope>NUCLEOTIDE SEQUENCE [LARGE SCALE GENOMIC DNA]</scope>
    <source>
        <strain evidence="1">UBA8557</strain>
    </source>
</reference>
<dbReference type="AlphaFoldDB" id="A0A3B9L0T2"/>
<feature type="non-terminal residue" evidence="1">
    <location>
        <position position="1"/>
    </location>
</feature>
<protein>
    <submittedName>
        <fullName evidence="1">Preprotein translocase subunit YajC</fullName>
    </submittedName>
</protein>
<name>A0A3B9L0T2_9PROT</name>
<proteinExistence type="predicted"/>
<gene>
    <name evidence="1" type="ORF">DCG65_08300</name>
</gene>
<dbReference type="EMBL" id="DMBR01000251">
    <property type="protein sequence ID" value="HAE94548.1"/>
    <property type="molecule type" value="Genomic_DNA"/>
</dbReference>
<comment type="caution">
    <text evidence="1">The sequence shown here is derived from an EMBL/GenBank/DDBJ whole genome shotgun (WGS) entry which is preliminary data.</text>
</comment>
<sequence length="46" mass="4845">GGLVGKVTKPGDDEITVELADGVRVQIIKQMVIDVRGKNQPVAAND</sequence>